<dbReference type="InterPro" id="IPR050266">
    <property type="entry name" value="AB_hydrolase_sf"/>
</dbReference>
<sequence>MKFYTSDNVELDYDDEGEKDAQPVMILTGIGGYKEIWTLTVQKLVQNGFRVVNVDARNQGMSERTSKDERMSRHAMDLYEIKQALNLKRPILLGNSMGAATMFAYVSLFTDKGIKAIVDVDQSPKMIADQSWPYGFKALDWSNFPEFLKQPFGRSTYNKINDDLYNKIQALKQEYPYDADLNYPLLVDHAFQDWRDVLNDLTVPLMIIAGRKSPFFDYHFAKVAAAMAKNGHYQIVDDAGHIIMAEQPAVFNKILLDFVKKI</sequence>
<evidence type="ECO:0000259" key="1">
    <source>
        <dbReference type="Pfam" id="PF00561"/>
    </source>
</evidence>
<evidence type="ECO:0000313" key="3">
    <source>
        <dbReference type="Proteomes" id="UP000031397"/>
    </source>
</evidence>
<dbReference type="Proteomes" id="UP000031397">
    <property type="component" value="Unassembled WGS sequence"/>
</dbReference>
<dbReference type="PATRIC" id="fig|1614.7.peg.1036"/>
<dbReference type="PANTHER" id="PTHR43798">
    <property type="entry name" value="MONOACYLGLYCEROL LIPASE"/>
    <property type="match status" value="1"/>
</dbReference>
<dbReference type="RefSeq" id="WP_039144843.1">
    <property type="nucleotide sequence ID" value="NZ_JOJZ01000021.1"/>
</dbReference>
<dbReference type="SUPFAM" id="SSF53474">
    <property type="entry name" value="alpha/beta-Hydrolases"/>
    <property type="match status" value="1"/>
</dbReference>
<dbReference type="InterPro" id="IPR029058">
    <property type="entry name" value="AB_hydrolase_fold"/>
</dbReference>
<dbReference type="InterPro" id="IPR000073">
    <property type="entry name" value="AB_hydrolase_1"/>
</dbReference>
<gene>
    <name evidence="2" type="ORF">LfDm3_1092</name>
</gene>
<dbReference type="EMBL" id="JOJZ01000021">
    <property type="protein sequence ID" value="KID41247.1"/>
    <property type="molecule type" value="Genomic_DNA"/>
</dbReference>
<feature type="domain" description="AB hydrolase-1" evidence="1">
    <location>
        <begin position="23"/>
        <end position="246"/>
    </location>
</feature>
<dbReference type="OrthoDB" id="9805423at2"/>
<organism evidence="2 3">
    <name type="scientific">Fructilactobacillus fructivorans</name>
    <dbReference type="NCBI Taxonomy" id="1614"/>
    <lineage>
        <taxon>Bacteria</taxon>
        <taxon>Bacillati</taxon>
        <taxon>Bacillota</taxon>
        <taxon>Bacilli</taxon>
        <taxon>Lactobacillales</taxon>
        <taxon>Lactobacillaceae</taxon>
        <taxon>Fructilactobacillus</taxon>
    </lineage>
</organism>
<proteinExistence type="predicted"/>
<comment type="caution">
    <text evidence="2">The sequence shown here is derived from an EMBL/GenBank/DDBJ whole genome shotgun (WGS) entry which is preliminary data.</text>
</comment>
<dbReference type="GO" id="GO:0016020">
    <property type="term" value="C:membrane"/>
    <property type="evidence" value="ECO:0007669"/>
    <property type="project" value="TreeGrafter"/>
</dbReference>
<evidence type="ECO:0000313" key="2">
    <source>
        <dbReference type="EMBL" id="KID41247.1"/>
    </source>
</evidence>
<name>A0A0C1PKN6_9LACO</name>
<accession>A0A0C1PKN6</accession>
<protein>
    <recommendedName>
        <fullName evidence="1">AB hydrolase-1 domain-containing protein</fullName>
    </recommendedName>
</protein>
<dbReference type="Pfam" id="PF00561">
    <property type="entry name" value="Abhydrolase_1"/>
    <property type="match status" value="1"/>
</dbReference>
<dbReference type="AlphaFoldDB" id="A0A0C1PKN6"/>
<reference evidence="2 3" key="1">
    <citation type="submission" date="2014-06" db="EMBL/GenBank/DDBJ databases">
        <title>Functional and comparative genomic analyses of the Drosophila gut microbiota identify candidate symbiosis factors.</title>
        <authorList>
            <person name="Newell P.D."/>
            <person name="Chaston J.M."/>
            <person name="Douglas A.E."/>
        </authorList>
    </citation>
    <scope>NUCLEOTIDE SEQUENCE [LARGE SCALE GENOMIC DNA]</scope>
    <source>
        <strain evidence="2 3">DmCS_002</strain>
    </source>
</reference>
<dbReference type="Gene3D" id="3.40.50.1820">
    <property type="entry name" value="alpha/beta hydrolase"/>
    <property type="match status" value="1"/>
</dbReference>
<dbReference type="GeneID" id="74913753"/>
<dbReference type="PANTHER" id="PTHR43798:SF33">
    <property type="entry name" value="HYDROLASE, PUTATIVE (AFU_ORTHOLOGUE AFUA_2G14860)-RELATED"/>
    <property type="match status" value="1"/>
</dbReference>
<keyword evidence="3" id="KW-1185">Reference proteome</keyword>